<gene>
    <name evidence="1" type="ORF">N8I77_001979</name>
</gene>
<dbReference type="InterPro" id="IPR043132">
    <property type="entry name" value="BCAT-like_C"/>
</dbReference>
<dbReference type="InterPro" id="IPR043131">
    <property type="entry name" value="BCAT-like_N"/>
</dbReference>
<dbReference type="InterPro" id="IPR036038">
    <property type="entry name" value="Aminotransferase-like"/>
</dbReference>
<name>A0AAD9ST09_PHOAM</name>
<proteinExistence type="predicted"/>
<evidence type="ECO:0008006" key="3">
    <source>
        <dbReference type="Google" id="ProtNLM"/>
    </source>
</evidence>
<accession>A0AAD9ST09</accession>
<reference evidence="1" key="1">
    <citation type="submission" date="2023-06" db="EMBL/GenBank/DDBJ databases">
        <authorList>
            <person name="Noh H."/>
        </authorList>
    </citation>
    <scope>NUCLEOTIDE SEQUENCE</scope>
    <source>
        <strain evidence="1">DUCC20226</strain>
    </source>
</reference>
<evidence type="ECO:0000313" key="2">
    <source>
        <dbReference type="Proteomes" id="UP001265746"/>
    </source>
</evidence>
<organism evidence="1 2">
    <name type="scientific">Phomopsis amygdali</name>
    <name type="common">Fusicoccum amygdali</name>
    <dbReference type="NCBI Taxonomy" id="1214568"/>
    <lineage>
        <taxon>Eukaryota</taxon>
        <taxon>Fungi</taxon>
        <taxon>Dikarya</taxon>
        <taxon>Ascomycota</taxon>
        <taxon>Pezizomycotina</taxon>
        <taxon>Sordariomycetes</taxon>
        <taxon>Sordariomycetidae</taxon>
        <taxon>Diaporthales</taxon>
        <taxon>Diaporthaceae</taxon>
        <taxon>Diaporthe</taxon>
    </lineage>
</organism>
<evidence type="ECO:0000313" key="1">
    <source>
        <dbReference type="EMBL" id="KAK2615209.1"/>
    </source>
</evidence>
<dbReference type="AlphaFoldDB" id="A0AAD9ST09"/>
<dbReference type="EMBL" id="JAUJFL010000001">
    <property type="protein sequence ID" value="KAK2615209.1"/>
    <property type="molecule type" value="Genomic_DNA"/>
</dbReference>
<dbReference type="Gene3D" id="3.20.10.10">
    <property type="entry name" value="D-amino Acid Aminotransferase, subunit A, domain 2"/>
    <property type="match status" value="1"/>
</dbReference>
<dbReference type="GO" id="GO:0003824">
    <property type="term" value="F:catalytic activity"/>
    <property type="evidence" value="ECO:0007669"/>
    <property type="project" value="InterPro"/>
</dbReference>
<dbReference type="Proteomes" id="UP001265746">
    <property type="component" value="Unassembled WGS sequence"/>
</dbReference>
<dbReference type="InterPro" id="IPR001544">
    <property type="entry name" value="Aminotrans_IV"/>
</dbReference>
<protein>
    <recommendedName>
        <fullName evidence="3">Aminodeoxychorismate lyase</fullName>
    </recommendedName>
</protein>
<sequence>MGEHFELFTSLRFDPTLLQLGEGQPIDGGWNTTKSSPYYMLDYHRDRMLRAASYWGWSKAIAAIEGPEGLARLESFIQSQLGQDPSSQPRRVKILMSKEGQLGLESSIVPETSLANLFPQRLVTPDNNNTADREEPPLGHLRLSPPYVIHLDDHPTRRSEYTHYKTTKRDMYDQARARAGLKPTDATQEVFIVNEATGSIMEGSLTTPYFLRRGRWVTPPVAEKFSTDDGSGGQDGTTRRWALERGLAVEEEVKAEDIADGEAVWLSNGVRGFVFGRIQRTEA</sequence>
<comment type="caution">
    <text evidence="1">The sequence shown here is derived from an EMBL/GenBank/DDBJ whole genome shotgun (WGS) entry which is preliminary data.</text>
</comment>
<keyword evidence="2" id="KW-1185">Reference proteome</keyword>
<dbReference type="Pfam" id="PF01063">
    <property type="entry name" value="Aminotran_4"/>
    <property type="match status" value="1"/>
</dbReference>
<dbReference type="Gene3D" id="3.30.470.10">
    <property type="match status" value="1"/>
</dbReference>
<dbReference type="SUPFAM" id="SSF56752">
    <property type="entry name" value="D-aminoacid aminotransferase-like PLP-dependent enzymes"/>
    <property type="match status" value="1"/>
</dbReference>